<feature type="active site" description="Proton donor" evidence="2">
    <location>
        <position position="31"/>
    </location>
</feature>
<dbReference type="EMBL" id="NWSH01002031">
    <property type="protein sequence ID" value="PCG69368.1"/>
    <property type="molecule type" value="Genomic_DNA"/>
</dbReference>
<dbReference type="GO" id="GO:0046872">
    <property type="term" value="F:metal ion binding"/>
    <property type="evidence" value="ECO:0007669"/>
    <property type="project" value="UniProtKB-KW"/>
</dbReference>
<gene>
    <name evidence="5" type="ORF">B5V51_4191</name>
</gene>
<evidence type="ECO:0000256" key="4">
    <source>
        <dbReference type="PIRSR" id="PIRSR000915-3"/>
    </source>
</evidence>
<evidence type="ECO:0000256" key="2">
    <source>
        <dbReference type="PIRSR" id="PIRSR000915-1"/>
    </source>
</evidence>
<dbReference type="Gene3D" id="3.40.50.1000">
    <property type="entry name" value="HAD superfamily/HAD-like"/>
    <property type="match status" value="2"/>
</dbReference>
<feature type="binding site" evidence="4">
    <location>
        <position position="29"/>
    </location>
    <ligand>
        <name>Mg(2+)</name>
        <dbReference type="ChEBI" id="CHEBI:18420"/>
    </ligand>
</feature>
<feature type="active site" description="Nucleophile" evidence="2">
    <location>
        <position position="29"/>
    </location>
</feature>
<keyword evidence="4" id="KW-0460">Magnesium</keyword>
<comment type="caution">
    <text evidence="5">The sequence shown here is derived from an EMBL/GenBank/DDBJ whole genome shotgun (WGS) entry which is preliminary data.</text>
</comment>
<dbReference type="SUPFAM" id="SSF56784">
    <property type="entry name" value="HAD-like"/>
    <property type="match status" value="1"/>
</dbReference>
<dbReference type="Pfam" id="PF13242">
    <property type="entry name" value="Hydrolase_like"/>
    <property type="match status" value="1"/>
</dbReference>
<dbReference type="STRING" id="7102.A0A2A4JCE3"/>
<dbReference type="AlphaFoldDB" id="A0A2A4JCE3"/>
<reference evidence="5" key="1">
    <citation type="submission" date="2017-09" db="EMBL/GenBank/DDBJ databases">
        <title>Contemporary evolution of a Lepidopteran species, Heliothis virescens, in response to modern agricultural practices.</title>
        <authorList>
            <person name="Fritz M.L."/>
            <person name="Deyonke A.M."/>
            <person name="Papanicolaou A."/>
            <person name="Micinski S."/>
            <person name="Westbrook J."/>
            <person name="Gould F."/>
        </authorList>
    </citation>
    <scope>NUCLEOTIDE SEQUENCE [LARGE SCALE GENOMIC DNA]</scope>
    <source>
        <strain evidence="5">HvINT-</strain>
        <tissue evidence="5">Whole body</tissue>
    </source>
</reference>
<feature type="binding site" evidence="3">
    <location>
        <position position="220"/>
    </location>
    <ligand>
        <name>substrate</name>
    </ligand>
</feature>
<comment type="similarity">
    <text evidence="1">Belongs to the HAD-like hydrolase superfamily.</text>
</comment>
<dbReference type="PANTHER" id="PTHR19288:SF4">
    <property type="entry name" value="RE04130P-RELATED"/>
    <property type="match status" value="1"/>
</dbReference>
<accession>A0A2A4JCE3</accession>
<comment type="cofactor">
    <cofactor evidence="4">
        <name>Mg(2+)</name>
        <dbReference type="ChEBI" id="CHEBI:18420"/>
    </cofactor>
    <text evidence="4">Divalent metal ions. Mg(2+) is the most effective.</text>
</comment>
<name>A0A2A4JCE3_HELVI</name>
<keyword evidence="1" id="KW-0378">Hydrolase</keyword>
<feature type="binding site" evidence="4">
    <location>
        <position position="31"/>
    </location>
    <ligand>
        <name>Mg(2+)</name>
        <dbReference type="ChEBI" id="CHEBI:18420"/>
    </ligand>
</feature>
<evidence type="ECO:0008006" key="6">
    <source>
        <dbReference type="Google" id="ProtNLM"/>
    </source>
</evidence>
<evidence type="ECO:0000256" key="1">
    <source>
        <dbReference type="PIRNR" id="PIRNR000915"/>
    </source>
</evidence>
<dbReference type="InterPro" id="IPR006357">
    <property type="entry name" value="HAD-SF_hydro_IIA"/>
</dbReference>
<dbReference type="GO" id="GO:0016791">
    <property type="term" value="F:phosphatase activity"/>
    <property type="evidence" value="ECO:0007669"/>
    <property type="project" value="TreeGrafter"/>
</dbReference>
<dbReference type="InterPro" id="IPR036412">
    <property type="entry name" value="HAD-like_sf"/>
</dbReference>
<feature type="binding site" evidence="4">
    <location>
        <position position="246"/>
    </location>
    <ligand>
        <name>Mg(2+)</name>
        <dbReference type="ChEBI" id="CHEBI:18420"/>
    </ligand>
</feature>
<proteinExistence type="inferred from homology"/>
<dbReference type="NCBIfam" id="TIGR01460">
    <property type="entry name" value="HAD-SF-IIA"/>
    <property type="match status" value="1"/>
</dbReference>
<feature type="binding site" evidence="3">
    <location>
        <begin position="61"/>
        <end position="63"/>
    </location>
    <ligand>
        <name>substrate</name>
    </ligand>
</feature>
<dbReference type="PIRSF" id="PIRSF000915">
    <property type="entry name" value="PGP-type_phosphatase"/>
    <property type="match status" value="1"/>
</dbReference>
<evidence type="ECO:0000313" key="5">
    <source>
        <dbReference type="EMBL" id="PCG69368.1"/>
    </source>
</evidence>
<sequence length="298" mass="33408">MESIPVNLQELSAEGFKEFLGSFDHVFSDCDGVIWAKDPFPEVGKFFALMKKHGKTVNYVSNNSLRNKDNYDARFKAAEIENGYDHLTIPSIAIAEYLKSKNFNKKVYSVSCRETNNVLKSYGLEVKEGPDDVPDYYEEFASYMRDDPEIGAVVMDCDFKVNLPKVNKAITYLKRPDCLYLCGATDRHVYFKGGYKLLATGVFSDIVSEETNREPVLLGKPGKIFGEFAMKRAGVTDPSRVLFIGDMIDQDVALGKATGFKTLLVLTNIPKEGMLAHKTIRPDFYAESLASIVPLLEK</sequence>
<evidence type="ECO:0000256" key="3">
    <source>
        <dbReference type="PIRSR" id="PIRSR000915-2"/>
    </source>
</evidence>
<organism evidence="5">
    <name type="scientific">Heliothis virescens</name>
    <name type="common">Tobacco budworm moth</name>
    <dbReference type="NCBI Taxonomy" id="7102"/>
    <lineage>
        <taxon>Eukaryota</taxon>
        <taxon>Metazoa</taxon>
        <taxon>Ecdysozoa</taxon>
        <taxon>Arthropoda</taxon>
        <taxon>Hexapoda</taxon>
        <taxon>Insecta</taxon>
        <taxon>Pterygota</taxon>
        <taxon>Neoptera</taxon>
        <taxon>Endopterygota</taxon>
        <taxon>Lepidoptera</taxon>
        <taxon>Glossata</taxon>
        <taxon>Ditrysia</taxon>
        <taxon>Noctuoidea</taxon>
        <taxon>Noctuidae</taxon>
        <taxon>Heliothinae</taxon>
        <taxon>Heliothis</taxon>
    </lineage>
</organism>
<dbReference type="InterPro" id="IPR023214">
    <property type="entry name" value="HAD_sf"/>
</dbReference>
<keyword evidence="4" id="KW-0479">Metal-binding</keyword>
<dbReference type="Pfam" id="PF13344">
    <property type="entry name" value="Hydrolase_6"/>
    <property type="match status" value="1"/>
</dbReference>
<dbReference type="GO" id="GO:0005737">
    <property type="term" value="C:cytoplasm"/>
    <property type="evidence" value="ECO:0007669"/>
    <property type="project" value="TreeGrafter"/>
</dbReference>
<dbReference type="PANTHER" id="PTHR19288">
    <property type="entry name" value="4-NITROPHENYLPHOSPHATASE-RELATED"/>
    <property type="match status" value="1"/>
</dbReference>
<protein>
    <recommendedName>
        <fullName evidence="6">4-nitrophenylphosphatase</fullName>
    </recommendedName>
</protein>